<dbReference type="eggNOG" id="ENOG502RGBC">
    <property type="taxonomic scope" value="Eukaryota"/>
</dbReference>
<dbReference type="PANTHER" id="PTHR33889:SF7">
    <property type="entry name" value="OS04G0681850 PROTEIN"/>
    <property type="match status" value="1"/>
</dbReference>
<dbReference type="HOGENOM" id="CLU_032691_2_0_1"/>
<dbReference type="GO" id="GO:0003676">
    <property type="term" value="F:nucleic acid binding"/>
    <property type="evidence" value="ECO:0007669"/>
    <property type="project" value="InterPro"/>
</dbReference>
<dbReference type="AlphaFoldDB" id="H3GH82"/>
<name>H3GH82_PHYRM</name>
<dbReference type="Gene3D" id="3.30.420.10">
    <property type="entry name" value="Ribonuclease H-like superfamily/Ribonuclease H"/>
    <property type="match status" value="1"/>
</dbReference>
<dbReference type="EMBL" id="DS566009">
    <property type="status" value="NOT_ANNOTATED_CDS"/>
    <property type="molecule type" value="Genomic_DNA"/>
</dbReference>
<accession>H3GH82</accession>
<reference evidence="1" key="2">
    <citation type="submission" date="2015-06" db="UniProtKB">
        <authorList>
            <consortium name="EnsemblProtists"/>
        </authorList>
    </citation>
    <scope>IDENTIFICATION</scope>
    <source>
        <strain evidence="1">Pr102</strain>
    </source>
</reference>
<keyword evidence="2" id="KW-1185">Reference proteome</keyword>
<dbReference type="InParanoid" id="H3GH82"/>
<organism evidence="1 2">
    <name type="scientific">Phytophthora ramorum</name>
    <name type="common">Sudden oak death agent</name>
    <dbReference type="NCBI Taxonomy" id="164328"/>
    <lineage>
        <taxon>Eukaryota</taxon>
        <taxon>Sar</taxon>
        <taxon>Stramenopiles</taxon>
        <taxon>Oomycota</taxon>
        <taxon>Peronosporomycetes</taxon>
        <taxon>Peronosporales</taxon>
        <taxon>Peronosporaceae</taxon>
        <taxon>Phytophthora</taxon>
    </lineage>
</organism>
<dbReference type="Proteomes" id="UP000005238">
    <property type="component" value="Unassembled WGS sequence"/>
</dbReference>
<proteinExistence type="predicted"/>
<dbReference type="VEuPathDB" id="FungiDB:KRP22_8843"/>
<reference evidence="2" key="1">
    <citation type="journal article" date="2006" name="Science">
        <title>Phytophthora genome sequences uncover evolutionary origins and mechanisms of pathogenesis.</title>
        <authorList>
            <person name="Tyler B.M."/>
            <person name="Tripathy S."/>
            <person name="Zhang X."/>
            <person name="Dehal P."/>
            <person name="Jiang R.H."/>
            <person name="Aerts A."/>
            <person name="Arredondo F.D."/>
            <person name="Baxter L."/>
            <person name="Bensasson D."/>
            <person name="Beynon J.L."/>
            <person name="Chapman J."/>
            <person name="Damasceno C.M."/>
            <person name="Dorrance A.E."/>
            <person name="Dou D."/>
            <person name="Dickerman A.W."/>
            <person name="Dubchak I.L."/>
            <person name="Garbelotto M."/>
            <person name="Gijzen M."/>
            <person name="Gordon S.G."/>
            <person name="Govers F."/>
            <person name="Grunwald N.J."/>
            <person name="Huang W."/>
            <person name="Ivors K.L."/>
            <person name="Jones R.W."/>
            <person name="Kamoun S."/>
            <person name="Krampis K."/>
            <person name="Lamour K.H."/>
            <person name="Lee M.K."/>
            <person name="McDonald W.H."/>
            <person name="Medina M."/>
            <person name="Meijer H.J."/>
            <person name="Nordberg E.K."/>
            <person name="Maclean D.J."/>
            <person name="Ospina-Giraldo M.D."/>
            <person name="Morris P.F."/>
            <person name="Phuntumart V."/>
            <person name="Putnam N.H."/>
            <person name="Rash S."/>
            <person name="Rose J.K."/>
            <person name="Sakihama Y."/>
            <person name="Salamov A.A."/>
            <person name="Savidor A."/>
            <person name="Scheuring C.F."/>
            <person name="Smith B.M."/>
            <person name="Sobral B.W."/>
            <person name="Terry A."/>
            <person name="Torto-Alalibo T.A."/>
            <person name="Win J."/>
            <person name="Xu Z."/>
            <person name="Zhang H."/>
            <person name="Grigoriev I.V."/>
            <person name="Rokhsar D.S."/>
            <person name="Boore J.L."/>
        </authorList>
    </citation>
    <scope>NUCLEOTIDE SEQUENCE [LARGE SCALE GENOMIC DNA]</scope>
    <source>
        <strain evidence="2">Pr102</strain>
    </source>
</reference>
<dbReference type="OMA" id="IDERTCQ"/>
<evidence type="ECO:0008006" key="3">
    <source>
        <dbReference type="Google" id="ProtNLM"/>
    </source>
</evidence>
<dbReference type="InterPro" id="IPR036397">
    <property type="entry name" value="RNaseH_sf"/>
</dbReference>
<dbReference type="VEuPathDB" id="FungiDB:KRP23_6221"/>
<dbReference type="PANTHER" id="PTHR33889">
    <property type="entry name" value="OS04G0681850 PROTEIN"/>
    <property type="match status" value="1"/>
</dbReference>
<sequence length="229" mass="25903">MKVGVGCLGTISLESPADVHMGNLSDSTRRAIVNDILQNSLDGKVPHGTYADLAKEYGCHWHTIDRVWKRYTENMALGIVGGAPESKIKGNSGRKPYDRAELARRFSAIPVTERRRVASTAARIGVSGSLVRTLLAEGHLARRSGRIKPLLNDKQKRERVRHALSFIDERTCQFEGMYDVVHIDEKWFNEDVDGRTYLLLPDEEAPQRHRRSKRFIPKTMFLAAIARPR</sequence>
<evidence type="ECO:0000313" key="1">
    <source>
        <dbReference type="EnsemblProtists" id="Phyra75254"/>
    </source>
</evidence>
<evidence type="ECO:0000313" key="2">
    <source>
        <dbReference type="Proteomes" id="UP000005238"/>
    </source>
</evidence>
<dbReference type="EnsemblProtists" id="Phyra75254">
    <property type="protein sequence ID" value="Phyra75254"/>
    <property type="gene ID" value="Phyra75254"/>
</dbReference>
<protein>
    <recommendedName>
        <fullName evidence="3">Transposase Tc1-like domain-containing protein</fullName>
    </recommendedName>
</protein>